<feature type="compositionally biased region" description="Polar residues" evidence="1">
    <location>
        <begin position="69"/>
        <end position="91"/>
    </location>
</feature>
<name>A0AAV7KS01_PLEWA</name>
<proteinExistence type="predicted"/>
<comment type="caution">
    <text evidence="2">The sequence shown here is derived from an EMBL/GenBank/DDBJ whole genome shotgun (WGS) entry which is preliminary data.</text>
</comment>
<reference evidence="2" key="1">
    <citation type="journal article" date="2022" name="bioRxiv">
        <title>Sequencing and chromosome-scale assembly of the giantPleurodeles waltlgenome.</title>
        <authorList>
            <person name="Brown T."/>
            <person name="Elewa A."/>
            <person name="Iarovenko S."/>
            <person name="Subramanian E."/>
            <person name="Araus A.J."/>
            <person name="Petzold A."/>
            <person name="Susuki M."/>
            <person name="Suzuki K.-i.T."/>
            <person name="Hayashi T."/>
            <person name="Toyoda A."/>
            <person name="Oliveira C."/>
            <person name="Osipova E."/>
            <person name="Leigh N.D."/>
            <person name="Simon A."/>
            <person name="Yun M.H."/>
        </authorList>
    </citation>
    <scope>NUCLEOTIDE SEQUENCE</scope>
    <source>
        <strain evidence="2">20211129_DDA</strain>
        <tissue evidence="2">Liver</tissue>
    </source>
</reference>
<accession>A0AAV7KS01</accession>
<protein>
    <submittedName>
        <fullName evidence="2">Uncharacterized protein</fullName>
    </submittedName>
</protein>
<gene>
    <name evidence="2" type="ORF">NDU88_002117</name>
</gene>
<feature type="region of interest" description="Disordered" evidence="1">
    <location>
        <begin position="65"/>
        <end position="98"/>
    </location>
</feature>
<evidence type="ECO:0000256" key="1">
    <source>
        <dbReference type="SAM" id="MobiDB-lite"/>
    </source>
</evidence>
<dbReference type="EMBL" id="JANPWB010000016">
    <property type="protein sequence ID" value="KAJ1081945.1"/>
    <property type="molecule type" value="Genomic_DNA"/>
</dbReference>
<keyword evidence="3" id="KW-1185">Reference proteome</keyword>
<dbReference type="AlphaFoldDB" id="A0AAV7KS01"/>
<evidence type="ECO:0000313" key="2">
    <source>
        <dbReference type="EMBL" id="KAJ1081945.1"/>
    </source>
</evidence>
<feature type="region of interest" description="Disordered" evidence="1">
    <location>
        <begin position="1"/>
        <end position="31"/>
    </location>
</feature>
<dbReference type="Proteomes" id="UP001066276">
    <property type="component" value="Chromosome 12"/>
</dbReference>
<evidence type="ECO:0000313" key="3">
    <source>
        <dbReference type="Proteomes" id="UP001066276"/>
    </source>
</evidence>
<organism evidence="2 3">
    <name type="scientific">Pleurodeles waltl</name>
    <name type="common">Iberian ribbed newt</name>
    <dbReference type="NCBI Taxonomy" id="8319"/>
    <lineage>
        <taxon>Eukaryota</taxon>
        <taxon>Metazoa</taxon>
        <taxon>Chordata</taxon>
        <taxon>Craniata</taxon>
        <taxon>Vertebrata</taxon>
        <taxon>Euteleostomi</taxon>
        <taxon>Amphibia</taxon>
        <taxon>Batrachia</taxon>
        <taxon>Caudata</taxon>
        <taxon>Salamandroidea</taxon>
        <taxon>Salamandridae</taxon>
        <taxon>Pleurodelinae</taxon>
        <taxon>Pleurodeles</taxon>
    </lineage>
</organism>
<sequence>MDLEKRVPRLQLRAGKKKRRGSGARAGPATVPLQEEIKAAQIKAVRDLRGTTEIRLSDRWRELAVDTRGTGTEQSGFGTESETNLPPQETPMTADLLG</sequence>